<evidence type="ECO:0000313" key="2">
    <source>
        <dbReference type="EnsemblMetazoa" id="GPPI040732-PA"/>
    </source>
</evidence>
<reference evidence="2" key="2">
    <citation type="submission" date="2020-05" db="UniProtKB">
        <authorList>
            <consortium name="EnsemblMetazoa"/>
        </authorList>
    </citation>
    <scope>IDENTIFICATION</scope>
    <source>
        <strain evidence="2">IAEA</strain>
    </source>
</reference>
<evidence type="ECO:0000259" key="1">
    <source>
        <dbReference type="Pfam" id="PF23055"/>
    </source>
</evidence>
<protein>
    <recommendedName>
        <fullName evidence="1">DUF7041 domain-containing protein</fullName>
    </recommendedName>
</protein>
<proteinExistence type="predicted"/>
<dbReference type="Proteomes" id="UP000092460">
    <property type="component" value="Unassembled WGS sequence"/>
</dbReference>
<dbReference type="EMBL" id="JXJN01020578">
    <property type="status" value="NOT_ANNOTATED_CDS"/>
    <property type="molecule type" value="Genomic_DNA"/>
</dbReference>
<organism evidence="2 3">
    <name type="scientific">Glossina palpalis gambiensis</name>
    <dbReference type="NCBI Taxonomy" id="67801"/>
    <lineage>
        <taxon>Eukaryota</taxon>
        <taxon>Metazoa</taxon>
        <taxon>Ecdysozoa</taxon>
        <taxon>Arthropoda</taxon>
        <taxon>Hexapoda</taxon>
        <taxon>Insecta</taxon>
        <taxon>Pterygota</taxon>
        <taxon>Neoptera</taxon>
        <taxon>Endopterygota</taxon>
        <taxon>Diptera</taxon>
        <taxon>Brachycera</taxon>
        <taxon>Muscomorpha</taxon>
        <taxon>Hippoboscoidea</taxon>
        <taxon>Glossinidae</taxon>
        <taxon>Glossina</taxon>
    </lineage>
</organism>
<dbReference type="Pfam" id="PF23055">
    <property type="entry name" value="DUF7041"/>
    <property type="match status" value="1"/>
</dbReference>
<name>A0A1B0BU99_9MUSC</name>
<dbReference type="InterPro" id="IPR055469">
    <property type="entry name" value="DUF7041"/>
</dbReference>
<dbReference type="VEuPathDB" id="VectorBase:GPPI040732"/>
<keyword evidence="3" id="KW-1185">Reference proteome</keyword>
<feature type="domain" description="DUF7041" evidence="1">
    <location>
        <begin position="148"/>
        <end position="209"/>
    </location>
</feature>
<reference evidence="3" key="1">
    <citation type="submission" date="2015-01" db="EMBL/GenBank/DDBJ databases">
        <authorList>
            <person name="Aksoy S."/>
            <person name="Warren W."/>
            <person name="Wilson R.K."/>
        </authorList>
    </citation>
    <scope>NUCLEOTIDE SEQUENCE [LARGE SCALE GENOMIC DNA]</scope>
    <source>
        <strain evidence="3">IAEA</strain>
    </source>
</reference>
<dbReference type="EnsemblMetazoa" id="GPPI040732-RA">
    <property type="protein sequence ID" value="GPPI040732-PA"/>
    <property type="gene ID" value="GPPI040732"/>
</dbReference>
<accession>A0A1B0BU99</accession>
<evidence type="ECO:0000313" key="3">
    <source>
        <dbReference type="Proteomes" id="UP000092460"/>
    </source>
</evidence>
<dbReference type="AlphaFoldDB" id="A0A1B0BU99"/>
<dbReference type="EMBL" id="JXJN01020579">
    <property type="status" value="NOT_ANNOTATED_CDS"/>
    <property type="molecule type" value="Genomic_DNA"/>
</dbReference>
<sequence>MPLTLATLVWTSRESFKIELGVWINSRVQEDSKAEQAKLRACNTRFQDVINVQPVTHFAPQESKLFSPPKVDVGWYKHKFKHYILSPVRPKNFQRGDGRPIREFFFLATAEMRRDSFCDITGFLVLVYFSQQSVWVFAYNVYHIICKLPDIWFAQTKTQFAGITQDTAKYECVLIALSQEIILCVLHFMHDLPTTMKYRELKKTFIEKRKFQIGQSTVRYFPIEVQPS</sequence>